<evidence type="ECO:0000313" key="2">
    <source>
        <dbReference type="EMBL" id="TYH56137.1"/>
    </source>
</evidence>
<dbReference type="AlphaFoldDB" id="A0A5D2JMT7"/>
<name>A0A5D2JMT7_GOSTO</name>
<sequence length="99" mass="11027">MFGFWTCYGLSLECPVLLSSAYINFPMCSVCQWSLDTSQRIAFCIISLYLFSLTITLTLSCHTKASHIRILEDSKTVEAPTHLASFIALLLFPSIIGTL</sequence>
<proteinExistence type="predicted"/>
<keyword evidence="1" id="KW-0812">Transmembrane</keyword>
<keyword evidence="3" id="KW-1185">Reference proteome</keyword>
<dbReference type="Proteomes" id="UP000322667">
    <property type="component" value="Chromosome D09"/>
</dbReference>
<gene>
    <name evidence="2" type="ORF">ES332_D09G287200v1</name>
</gene>
<accession>A0A5D2JMT7</accession>
<protein>
    <submittedName>
        <fullName evidence="2">Uncharacterized protein</fullName>
    </submittedName>
</protein>
<feature type="transmembrane region" description="Helical" evidence="1">
    <location>
        <begin position="40"/>
        <end position="59"/>
    </location>
</feature>
<keyword evidence="1" id="KW-1133">Transmembrane helix</keyword>
<organism evidence="2 3">
    <name type="scientific">Gossypium tomentosum</name>
    <name type="common">Hawaiian cotton</name>
    <name type="synonym">Gossypium sandvicense</name>
    <dbReference type="NCBI Taxonomy" id="34277"/>
    <lineage>
        <taxon>Eukaryota</taxon>
        <taxon>Viridiplantae</taxon>
        <taxon>Streptophyta</taxon>
        <taxon>Embryophyta</taxon>
        <taxon>Tracheophyta</taxon>
        <taxon>Spermatophyta</taxon>
        <taxon>Magnoliopsida</taxon>
        <taxon>eudicotyledons</taxon>
        <taxon>Gunneridae</taxon>
        <taxon>Pentapetalae</taxon>
        <taxon>rosids</taxon>
        <taxon>malvids</taxon>
        <taxon>Malvales</taxon>
        <taxon>Malvaceae</taxon>
        <taxon>Malvoideae</taxon>
        <taxon>Gossypium</taxon>
    </lineage>
</organism>
<evidence type="ECO:0000256" key="1">
    <source>
        <dbReference type="SAM" id="Phobius"/>
    </source>
</evidence>
<evidence type="ECO:0000313" key="3">
    <source>
        <dbReference type="Proteomes" id="UP000322667"/>
    </source>
</evidence>
<keyword evidence="1" id="KW-0472">Membrane</keyword>
<dbReference type="EMBL" id="CM017631">
    <property type="protein sequence ID" value="TYH56137.1"/>
    <property type="molecule type" value="Genomic_DNA"/>
</dbReference>
<reference evidence="2 3" key="1">
    <citation type="submission" date="2019-07" db="EMBL/GenBank/DDBJ databases">
        <title>WGS assembly of Gossypium tomentosum.</title>
        <authorList>
            <person name="Chen Z.J."/>
            <person name="Sreedasyam A."/>
            <person name="Ando A."/>
            <person name="Song Q."/>
            <person name="De L."/>
            <person name="Hulse-Kemp A."/>
            <person name="Ding M."/>
            <person name="Ye W."/>
            <person name="Kirkbride R."/>
            <person name="Jenkins J."/>
            <person name="Plott C."/>
            <person name="Lovell J."/>
            <person name="Lin Y.-M."/>
            <person name="Vaughn R."/>
            <person name="Liu B."/>
            <person name="Li W."/>
            <person name="Simpson S."/>
            <person name="Scheffler B."/>
            <person name="Saski C."/>
            <person name="Grover C."/>
            <person name="Hu G."/>
            <person name="Conover J."/>
            <person name="Carlson J."/>
            <person name="Shu S."/>
            <person name="Boston L."/>
            <person name="Williams M."/>
            <person name="Peterson D."/>
            <person name="Mcgee K."/>
            <person name="Jones D."/>
            <person name="Wendel J."/>
            <person name="Stelly D."/>
            <person name="Grimwood J."/>
            <person name="Schmutz J."/>
        </authorList>
    </citation>
    <scope>NUCLEOTIDE SEQUENCE [LARGE SCALE GENOMIC DNA]</scope>
    <source>
        <strain evidence="2">7179.01</strain>
    </source>
</reference>